<dbReference type="InterPro" id="IPR011055">
    <property type="entry name" value="Dup_hybrid_motif"/>
</dbReference>
<gene>
    <name evidence="2" type="ORF">C1S78_07700</name>
</gene>
<dbReference type="InterPro" id="IPR016047">
    <property type="entry name" value="M23ase_b-sheet_dom"/>
</dbReference>
<organism evidence="2">
    <name type="scientific">Mycolicibacterium mucogenicum DSM 44124</name>
    <dbReference type="NCBI Taxonomy" id="1226753"/>
    <lineage>
        <taxon>Bacteria</taxon>
        <taxon>Bacillati</taxon>
        <taxon>Actinomycetota</taxon>
        <taxon>Actinomycetes</taxon>
        <taxon>Mycobacteriales</taxon>
        <taxon>Mycobacteriaceae</taxon>
        <taxon>Mycolicibacterium</taxon>
    </lineage>
</organism>
<name>A0A8H2JA93_MYCMU</name>
<comment type="caution">
    <text evidence="2">The sequence shown here is derived from an EMBL/GenBank/DDBJ whole genome shotgun (WGS) entry which is preliminary data.</text>
</comment>
<dbReference type="PANTHER" id="PTHR21666:SF270">
    <property type="entry name" value="MUREIN HYDROLASE ACTIVATOR ENVC"/>
    <property type="match status" value="1"/>
</dbReference>
<evidence type="ECO:0000259" key="1">
    <source>
        <dbReference type="Pfam" id="PF01551"/>
    </source>
</evidence>
<dbReference type="Pfam" id="PF01551">
    <property type="entry name" value="Peptidase_M23"/>
    <property type="match status" value="1"/>
</dbReference>
<dbReference type="SUPFAM" id="SSF51261">
    <property type="entry name" value="Duplicated hybrid motif"/>
    <property type="match status" value="1"/>
</dbReference>
<reference evidence="2" key="1">
    <citation type="submission" date="2018-01" db="EMBL/GenBank/DDBJ databases">
        <title>Comparative genomics of Mycobacterium mucogenicum and Mycobacterium neoaurum clade members emphasizing tRNA and non-coding RNA.</title>
        <authorList>
            <person name="Behra P.R.K."/>
            <person name="Pettersson B.M.F."/>
            <person name="Das S."/>
            <person name="Dasgupta S."/>
            <person name="Kirsebom L.A."/>
        </authorList>
    </citation>
    <scope>NUCLEOTIDE SEQUENCE</scope>
    <source>
        <strain evidence="2">DSM 44124</strain>
    </source>
</reference>
<accession>A0A8H2JA93</accession>
<dbReference type="GO" id="GO:0004222">
    <property type="term" value="F:metalloendopeptidase activity"/>
    <property type="evidence" value="ECO:0007669"/>
    <property type="project" value="TreeGrafter"/>
</dbReference>
<sequence length="298" mass="31451">MSCQKDVAAGYLATPSQTGKTSSTPSRLFSKLTCGVVAGLALPSLIFATPAHADPVATVKARTQRMSDASLSAQQNGWYNPGDKVTLVCSKRGQAVKGFFSFNIPNGGWDNLWYRTSDNNYVADVDIETGTLNDVTADCGAVKPEAGSPAPAAQSAGLRWPLDAVNVNQGFGARPDFYRKYGQNGHNGIDLAASPGTPVYAAGDGVIEFEGWGQNHPWMTTPAGICILIKNSNVYTGYAHLSDTVINKGQHVTKGQLIGHTGQTGDADGPHLHFEVLPLRPDFGNGFAGRVDPGPYLG</sequence>
<feature type="domain" description="M23ase beta-sheet core" evidence="1">
    <location>
        <begin position="185"/>
        <end position="276"/>
    </location>
</feature>
<dbReference type="Gene3D" id="2.70.70.10">
    <property type="entry name" value="Glucose Permease (Domain IIA)"/>
    <property type="match status" value="1"/>
</dbReference>
<dbReference type="EMBL" id="POTL01000001">
    <property type="protein sequence ID" value="TLH52254.1"/>
    <property type="molecule type" value="Genomic_DNA"/>
</dbReference>
<protein>
    <recommendedName>
        <fullName evidence="1">M23ase beta-sheet core domain-containing protein</fullName>
    </recommendedName>
</protein>
<evidence type="ECO:0000313" key="2">
    <source>
        <dbReference type="EMBL" id="TLH52254.1"/>
    </source>
</evidence>
<dbReference type="CDD" id="cd12797">
    <property type="entry name" value="M23_peptidase"/>
    <property type="match status" value="1"/>
</dbReference>
<dbReference type="AlphaFoldDB" id="A0A8H2JA93"/>
<proteinExistence type="predicted"/>
<dbReference type="PANTHER" id="PTHR21666">
    <property type="entry name" value="PEPTIDASE-RELATED"/>
    <property type="match status" value="1"/>
</dbReference>
<dbReference type="InterPro" id="IPR050570">
    <property type="entry name" value="Cell_wall_metabolism_enzyme"/>
</dbReference>